<evidence type="ECO:0000256" key="1">
    <source>
        <dbReference type="ARBA" id="ARBA00022670"/>
    </source>
</evidence>
<dbReference type="InterPro" id="IPR001915">
    <property type="entry name" value="Peptidase_M48"/>
</dbReference>
<dbReference type="GO" id="GO:0046872">
    <property type="term" value="F:metal ion binding"/>
    <property type="evidence" value="ECO:0007669"/>
    <property type="project" value="UniProtKB-KW"/>
</dbReference>
<dbReference type="Gramene" id="EFJ18322">
    <property type="protein sequence ID" value="EFJ18322"/>
    <property type="gene ID" value="SELMODRAFT_54581"/>
</dbReference>
<dbReference type="KEGG" id="smo:SELMODRAFT_54581"/>
<dbReference type="InParanoid" id="D8SB31"/>
<organism evidence="10">
    <name type="scientific">Selaginella moellendorffii</name>
    <name type="common">Spikemoss</name>
    <dbReference type="NCBI Taxonomy" id="88036"/>
    <lineage>
        <taxon>Eukaryota</taxon>
        <taxon>Viridiplantae</taxon>
        <taxon>Streptophyta</taxon>
        <taxon>Embryophyta</taxon>
        <taxon>Tracheophyta</taxon>
        <taxon>Lycopodiopsida</taxon>
        <taxon>Selaginellales</taxon>
        <taxon>Selaginellaceae</taxon>
        <taxon>Selaginella</taxon>
    </lineage>
</organism>
<feature type="non-terminal residue" evidence="9">
    <location>
        <position position="1"/>
    </location>
</feature>
<evidence type="ECO:0000256" key="2">
    <source>
        <dbReference type="ARBA" id="ARBA00022723"/>
    </source>
</evidence>
<keyword evidence="2" id="KW-0479">Metal-binding</keyword>
<evidence type="ECO:0000259" key="8">
    <source>
        <dbReference type="Pfam" id="PF01435"/>
    </source>
</evidence>
<feature type="transmembrane region" description="Helical" evidence="7">
    <location>
        <begin position="36"/>
        <end position="55"/>
    </location>
</feature>
<dbReference type="GO" id="GO:0004222">
    <property type="term" value="F:metalloendopeptidase activity"/>
    <property type="evidence" value="ECO:0000318"/>
    <property type="project" value="GO_Central"/>
</dbReference>
<keyword evidence="7" id="KW-0812">Transmembrane</keyword>
<name>D8SB31_SELML</name>
<keyword evidence="7" id="KW-1133">Transmembrane helix</keyword>
<keyword evidence="5 6" id="KW-0482">Metalloprotease</keyword>
<accession>D8SB31</accession>
<dbReference type="OrthoDB" id="7464992at2759"/>
<dbReference type="CDD" id="cd07331">
    <property type="entry name" value="M48C_Oma1_like"/>
    <property type="match status" value="1"/>
</dbReference>
<evidence type="ECO:0000256" key="3">
    <source>
        <dbReference type="ARBA" id="ARBA00022801"/>
    </source>
</evidence>
<dbReference type="STRING" id="88036.D8SB31"/>
<dbReference type="PANTHER" id="PTHR22726">
    <property type="entry name" value="METALLOENDOPEPTIDASE OMA1"/>
    <property type="match status" value="1"/>
</dbReference>
<dbReference type="Proteomes" id="UP000001514">
    <property type="component" value="Unassembled WGS sequence"/>
</dbReference>
<dbReference type="FunCoup" id="D8SB31">
    <property type="interactions" value="1256"/>
</dbReference>
<evidence type="ECO:0000313" key="9">
    <source>
        <dbReference type="EMBL" id="EFJ18322.1"/>
    </source>
</evidence>
<dbReference type="GO" id="GO:0051603">
    <property type="term" value="P:proteolysis involved in protein catabolic process"/>
    <property type="evidence" value="ECO:0000318"/>
    <property type="project" value="GO_Central"/>
</dbReference>
<gene>
    <name evidence="9" type="ORF">SELMODRAFT_54581</name>
</gene>
<dbReference type="MEROPS" id="M48.A01"/>
<evidence type="ECO:0000313" key="10">
    <source>
        <dbReference type="Proteomes" id="UP000001514"/>
    </source>
</evidence>
<evidence type="ECO:0000256" key="5">
    <source>
        <dbReference type="ARBA" id="ARBA00023049"/>
    </source>
</evidence>
<dbReference type="OMA" id="MITKNLW"/>
<sequence length="373" mass="41640">QRSYYVDRYGVRHFEQRSLGGMRGWANAGGGVSQKFLLVAGCIGGFMVYFYYTHLEVVPYTNRKHLVLISPQMEAMLGETTFNNMKKQFQNRILPPYHPAVVRVARIAQNSINSAMEGIHATGKNQLEYTPDVSKKLPSARSRDYVLGPAEDVEQPSFFLKLGEKDLYRENESAVDDVWVEDCRKTAKEKGRKAQTQHVDHFKWEIVVVDANVVNAACLPGGKIIVFTGLLKAFPHDEELATVLGHEVGHAIARHTGEMLTRSIFIGFIELLFLVVVQAPNIVGPASDLLLRLPFSRKMEIEADHIGALVMAAAGYDPRIAPGVYLKLGELQKLPEYVQYISTHPSGRTRAEGLLKSQTLKEATRIYLSKQGG</sequence>
<proteinExistence type="inferred from homology"/>
<evidence type="ECO:0000256" key="6">
    <source>
        <dbReference type="RuleBase" id="RU003983"/>
    </source>
</evidence>
<keyword evidence="4 6" id="KW-0862">Zinc</keyword>
<evidence type="ECO:0000256" key="4">
    <source>
        <dbReference type="ARBA" id="ARBA00022833"/>
    </source>
</evidence>
<evidence type="ECO:0000256" key="7">
    <source>
        <dbReference type="SAM" id="Phobius"/>
    </source>
</evidence>
<dbReference type="HOGENOM" id="CLU_029002_8_2_1"/>
<comment type="cofactor">
    <cofactor evidence="6">
        <name>Zn(2+)</name>
        <dbReference type="ChEBI" id="CHEBI:29105"/>
    </cofactor>
    <text evidence="6">Binds 1 zinc ion per subunit.</text>
</comment>
<keyword evidence="7" id="KW-0472">Membrane</keyword>
<dbReference type="AlphaFoldDB" id="D8SB31"/>
<reference evidence="9 10" key="1">
    <citation type="journal article" date="2011" name="Science">
        <title>The Selaginella genome identifies genetic changes associated with the evolution of vascular plants.</title>
        <authorList>
            <person name="Banks J.A."/>
            <person name="Nishiyama T."/>
            <person name="Hasebe M."/>
            <person name="Bowman J.L."/>
            <person name="Gribskov M."/>
            <person name="dePamphilis C."/>
            <person name="Albert V.A."/>
            <person name="Aono N."/>
            <person name="Aoyama T."/>
            <person name="Ambrose B.A."/>
            <person name="Ashton N.W."/>
            <person name="Axtell M.J."/>
            <person name="Barker E."/>
            <person name="Barker M.S."/>
            <person name="Bennetzen J.L."/>
            <person name="Bonawitz N.D."/>
            <person name="Chapple C."/>
            <person name="Cheng C."/>
            <person name="Correa L.G."/>
            <person name="Dacre M."/>
            <person name="DeBarry J."/>
            <person name="Dreyer I."/>
            <person name="Elias M."/>
            <person name="Engstrom E.M."/>
            <person name="Estelle M."/>
            <person name="Feng L."/>
            <person name="Finet C."/>
            <person name="Floyd S.K."/>
            <person name="Frommer W.B."/>
            <person name="Fujita T."/>
            <person name="Gramzow L."/>
            <person name="Gutensohn M."/>
            <person name="Harholt J."/>
            <person name="Hattori M."/>
            <person name="Heyl A."/>
            <person name="Hirai T."/>
            <person name="Hiwatashi Y."/>
            <person name="Ishikawa M."/>
            <person name="Iwata M."/>
            <person name="Karol K.G."/>
            <person name="Koehler B."/>
            <person name="Kolukisaoglu U."/>
            <person name="Kubo M."/>
            <person name="Kurata T."/>
            <person name="Lalonde S."/>
            <person name="Li K."/>
            <person name="Li Y."/>
            <person name="Litt A."/>
            <person name="Lyons E."/>
            <person name="Manning G."/>
            <person name="Maruyama T."/>
            <person name="Michael T.P."/>
            <person name="Mikami K."/>
            <person name="Miyazaki S."/>
            <person name="Morinaga S."/>
            <person name="Murata T."/>
            <person name="Mueller-Roeber B."/>
            <person name="Nelson D.R."/>
            <person name="Obara M."/>
            <person name="Oguri Y."/>
            <person name="Olmstead R.G."/>
            <person name="Onodera N."/>
            <person name="Petersen B.L."/>
            <person name="Pils B."/>
            <person name="Prigge M."/>
            <person name="Rensing S.A."/>
            <person name="Riano-Pachon D.M."/>
            <person name="Roberts A.W."/>
            <person name="Sato Y."/>
            <person name="Scheller H.V."/>
            <person name="Schulz B."/>
            <person name="Schulz C."/>
            <person name="Shakirov E.V."/>
            <person name="Shibagaki N."/>
            <person name="Shinohara N."/>
            <person name="Shippen D.E."/>
            <person name="Soerensen I."/>
            <person name="Sotooka R."/>
            <person name="Sugimoto N."/>
            <person name="Sugita M."/>
            <person name="Sumikawa N."/>
            <person name="Tanurdzic M."/>
            <person name="Theissen G."/>
            <person name="Ulvskov P."/>
            <person name="Wakazuki S."/>
            <person name="Weng J.K."/>
            <person name="Willats W.W."/>
            <person name="Wipf D."/>
            <person name="Wolf P.G."/>
            <person name="Yang L."/>
            <person name="Zimmer A.D."/>
            <person name="Zhu Q."/>
            <person name="Mitros T."/>
            <person name="Hellsten U."/>
            <person name="Loque D."/>
            <person name="Otillar R."/>
            <person name="Salamov A."/>
            <person name="Schmutz J."/>
            <person name="Shapiro H."/>
            <person name="Lindquist E."/>
            <person name="Lucas S."/>
            <person name="Rokhsar D."/>
            <person name="Grigoriev I.V."/>
        </authorList>
    </citation>
    <scope>NUCLEOTIDE SEQUENCE [LARGE SCALE GENOMIC DNA]</scope>
</reference>
<dbReference type="GO" id="GO:0016020">
    <property type="term" value="C:membrane"/>
    <property type="evidence" value="ECO:0000318"/>
    <property type="project" value="GO_Central"/>
</dbReference>
<dbReference type="Pfam" id="PF01435">
    <property type="entry name" value="Peptidase_M48"/>
    <property type="match status" value="1"/>
</dbReference>
<dbReference type="Gene3D" id="3.30.2010.10">
    <property type="entry name" value="Metalloproteases ('zincins'), catalytic domain"/>
    <property type="match status" value="1"/>
</dbReference>
<keyword evidence="10" id="KW-1185">Reference proteome</keyword>
<dbReference type="PANTHER" id="PTHR22726:SF1">
    <property type="entry name" value="METALLOENDOPEPTIDASE OMA1, MITOCHONDRIAL"/>
    <property type="match status" value="1"/>
</dbReference>
<dbReference type="EMBL" id="GL377610">
    <property type="protein sequence ID" value="EFJ18322.1"/>
    <property type="molecule type" value="Genomic_DNA"/>
</dbReference>
<comment type="similarity">
    <text evidence="6">Belongs to the peptidase M48 family.</text>
</comment>
<feature type="domain" description="Peptidase M48" evidence="8">
    <location>
        <begin position="194"/>
        <end position="355"/>
    </location>
</feature>
<dbReference type="InterPro" id="IPR051156">
    <property type="entry name" value="Mito/Outer_Membr_Metalloprot"/>
</dbReference>
<keyword evidence="1 6" id="KW-0645">Protease</keyword>
<dbReference type="eggNOG" id="KOG2661">
    <property type="taxonomic scope" value="Eukaryota"/>
</dbReference>
<protein>
    <recommendedName>
        <fullName evidence="8">Peptidase M48 domain-containing protein</fullName>
    </recommendedName>
</protein>
<feature type="non-terminal residue" evidence="9">
    <location>
        <position position="373"/>
    </location>
</feature>
<keyword evidence="3 6" id="KW-0378">Hydrolase</keyword>